<reference evidence="2" key="1">
    <citation type="submission" date="2017-04" db="EMBL/GenBank/DDBJ databases">
        <title>Unveiling RNA virosphere associated with marine microorganisms.</title>
        <authorList>
            <person name="Urayama S."/>
            <person name="Takaki Y."/>
            <person name="Nishi S."/>
            <person name="Yoshida Y."/>
            <person name="Deguchi S."/>
            <person name="Takai K."/>
            <person name="Nunoura T."/>
        </authorList>
    </citation>
    <scope>NUCLEOTIDE SEQUENCE</scope>
</reference>
<evidence type="ECO:0000256" key="1">
    <source>
        <dbReference type="SAM" id="MobiDB-lite"/>
    </source>
</evidence>
<evidence type="ECO:0000313" key="2">
    <source>
        <dbReference type="EMBL" id="GBH22482.1"/>
    </source>
</evidence>
<dbReference type="AlphaFoldDB" id="A0A2V0RL87"/>
<accession>A0A2V0RL87</accession>
<feature type="compositionally biased region" description="Acidic residues" evidence="1">
    <location>
        <begin position="49"/>
        <end position="60"/>
    </location>
</feature>
<feature type="compositionally biased region" description="Low complexity" evidence="1">
    <location>
        <begin position="10"/>
        <end position="19"/>
    </location>
</feature>
<proteinExistence type="predicted"/>
<comment type="caution">
    <text evidence="2">The sequence shown here is derived from an EMBL/GenBank/DDBJ whole genome shotgun (WGS) entry which is preliminary data.</text>
</comment>
<dbReference type="EMBL" id="BDQC01000099">
    <property type="protein sequence ID" value="GBH22482.1"/>
    <property type="molecule type" value="Genomic_RNA"/>
</dbReference>
<protein>
    <submittedName>
        <fullName evidence="2">Uncharacterized protein</fullName>
    </submittedName>
</protein>
<organism evidence="2">
    <name type="scientific">viral metagenome</name>
    <dbReference type="NCBI Taxonomy" id="1070528"/>
    <lineage>
        <taxon>unclassified sequences</taxon>
        <taxon>metagenomes</taxon>
        <taxon>organismal metagenomes</taxon>
    </lineage>
</organism>
<feature type="region of interest" description="Disordered" evidence="1">
    <location>
        <begin position="269"/>
        <end position="319"/>
    </location>
</feature>
<sequence>MPSKAGAKMSPLSESVELPPSVPERQASGAKEDEVDVEPGPRPAREGSAEAEDHDIDGGADDSLPTGAVAFSSDDYGKVLEYALQGENEMFILPYSHGLARALFRWDSAAGGSDQFPELTRESGLQSLRYMTQWLPIFTRFVVMSTVCIRPWTELRKVWKEHRPELPDAPFVGEAGLDDLSPEAVRVCKEELGFEPTQFYQYCSMFTALTAVSHPVYPTPKDACEFPFEEQISYAERSPKDKASTPVLNPVGVVYNRMPFDKLVENAKAFGYGQDDEEDRASPSRPNTPTDEVDEPPAPAEVASVKPSPNKCSALGAHK</sequence>
<name>A0A2V0RL87_9ZZZZ</name>
<feature type="region of interest" description="Disordered" evidence="1">
    <location>
        <begin position="1"/>
        <end position="67"/>
    </location>
</feature>